<feature type="binding site" evidence="8">
    <location>
        <position position="272"/>
    </location>
    <ligand>
        <name>Mn(2+)</name>
        <dbReference type="ChEBI" id="CHEBI:29035"/>
    </ligand>
</feature>
<feature type="binding site" evidence="8">
    <location>
        <position position="482"/>
    </location>
    <ligand>
        <name>Mn(2+)</name>
        <dbReference type="ChEBI" id="CHEBI:29035"/>
    </ligand>
</feature>
<dbReference type="InterPro" id="IPR000917">
    <property type="entry name" value="Sulfatase_N"/>
</dbReference>
<feature type="transmembrane region" description="Helical" evidence="9">
    <location>
        <begin position="135"/>
        <end position="154"/>
    </location>
</feature>
<evidence type="ECO:0000256" key="8">
    <source>
        <dbReference type="PIRSR" id="PIRSR005091-3"/>
    </source>
</evidence>
<organism evidence="12 13">
    <name type="scientific">Prolixibacter denitrificans</name>
    <dbReference type="NCBI Taxonomy" id="1541063"/>
    <lineage>
        <taxon>Bacteria</taxon>
        <taxon>Pseudomonadati</taxon>
        <taxon>Bacteroidota</taxon>
        <taxon>Bacteroidia</taxon>
        <taxon>Marinilabiliales</taxon>
        <taxon>Prolixibacteraceae</taxon>
        <taxon>Prolixibacter</taxon>
    </lineage>
</organism>
<dbReference type="InterPro" id="IPR017850">
    <property type="entry name" value="Alkaline_phosphatase_core_sf"/>
</dbReference>
<dbReference type="Gene3D" id="3.30.1120.80">
    <property type="match status" value="1"/>
</dbReference>
<feature type="binding site" evidence="8">
    <location>
        <position position="481"/>
    </location>
    <ligand>
        <name>Mn(2+)</name>
        <dbReference type="ChEBI" id="CHEBI:29035"/>
    </ligand>
</feature>
<dbReference type="InterPro" id="IPR050448">
    <property type="entry name" value="OpgB/LTA_synthase_biosynth"/>
</dbReference>
<feature type="transmembrane region" description="Helical" evidence="9">
    <location>
        <begin position="59"/>
        <end position="79"/>
    </location>
</feature>
<keyword evidence="4 9" id="KW-1133">Transmembrane helix</keyword>
<dbReference type="Gene3D" id="3.40.720.10">
    <property type="entry name" value="Alkaline Phosphatase, subunit A"/>
    <property type="match status" value="1"/>
</dbReference>
<dbReference type="GO" id="GO:0005886">
    <property type="term" value="C:plasma membrane"/>
    <property type="evidence" value="ECO:0007669"/>
    <property type="project" value="UniProtKB-SubCell"/>
</dbReference>
<evidence type="ECO:0000256" key="5">
    <source>
        <dbReference type="ARBA" id="ARBA00023136"/>
    </source>
</evidence>
<keyword evidence="14" id="KW-1185">Reference proteome</keyword>
<keyword evidence="7" id="KW-0464">Manganese</keyword>
<reference evidence="12 13" key="1">
    <citation type="submission" date="2018-03" db="EMBL/GenBank/DDBJ databases">
        <title>Genomic Encyclopedia of Archaeal and Bacterial Type Strains, Phase II (KMG-II): from individual species to whole genera.</title>
        <authorList>
            <person name="Goeker M."/>
        </authorList>
    </citation>
    <scope>NUCLEOTIDE SEQUENCE [LARGE SCALE GENOMIC DNA]</scope>
    <source>
        <strain evidence="12 13">DSM 27267</strain>
    </source>
</reference>
<evidence type="ECO:0000259" key="10">
    <source>
        <dbReference type="Pfam" id="PF00884"/>
    </source>
</evidence>
<dbReference type="SUPFAM" id="SSF53649">
    <property type="entry name" value="Alkaline phosphatase-like"/>
    <property type="match status" value="1"/>
</dbReference>
<dbReference type="EMBL" id="PYGC01000001">
    <property type="protein sequence ID" value="PSK85345.1"/>
    <property type="molecule type" value="Genomic_DNA"/>
</dbReference>
<keyword evidence="3 9" id="KW-0812">Transmembrane</keyword>
<dbReference type="Pfam" id="PF00884">
    <property type="entry name" value="Sulfatase"/>
    <property type="match status" value="1"/>
</dbReference>
<gene>
    <name evidence="12" type="ORF">CLV93_101300</name>
    <name evidence="11" type="ORF">JCM18694_02110</name>
</gene>
<feature type="active site" evidence="6">
    <location>
        <position position="312"/>
    </location>
</feature>
<evidence type="ECO:0000256" key="3">
    <source>
        <dbReference type="ARBA" id="ARBA00022692"/>
    </source>
</evidence>
<feature type="binding site" evidence="7">
    <location>
        <position position="427"/>
    </location>
    <ligand>
        <name>substrate</name>
    </ligand>
</feature>
<name>A0A2P8CK66_9BACT</name>
<keyword evidence="7" id="KW-0479">Metal-binding</keyword>
<accession>A0A2P8CK66</accession>
<evidence type="ECO:0000256" key="6">
    <source>
        <dbReference type="PIRSR" id="PIRSR005091-1"/>
    </source>
</evidence>
<evidence type="ECO:0000313" key="13">
    <source>
        <dbReference type="Proteomes" id="UP000240621"/>
    </source>
</evidence>
<dbReference type="PANTHER" id="PTHR47371:SF3">
    <property type="entry name" value="PHOSPHOGLYCEROL TRANSFERASE I"/>
    <property type="match status" value="1"/>
</dbReference>
<dbReference type="Proteomes" id="UP000240621">
    <property type="component" value="Unassembled WGS sequence"/>
</dbReference>
<keyword evidence="2" id="KW-1003">Cell membrane</keyword>
<evidence type="ECO:0000256" key="7">
    <source>
        <dbReference type="PIRSR" id="PIRSR005091-2"/>
    </source>
</evidence>
<evidence type="ECO:0000256" key="2">
    <source>
        <dbReference type="ARBA" id="ARBA00022475"/>
    </source>
</evidence>
<keyword evidence="12" id="KW-0808">Transferase</keyword>
<feature type="domain" description="Sulfatase N-terminal" evidence="10">
    <location>
        <begin position="264"/>
        <end position="533"/>
    </location>
</feature>
<proteinExistence type="predicted"/>
<keyword evidence="5 9" id="KW-0472">Membrane</keyword>
<dbReference type="RefSeq" id="WP_106540397.1">
    <property type="nucleotide sequence ID" value="NZ_BLAU01000001.1"/>
</dbReference>
<dbReference type="PANTHER" id="PTHR47371">
    <property type="entry name" value="LIPOTEICHOIC ACID SYNTHASE"/>
    <property type="match status" value="1"/>
</dbReference>
<dbReference type="Proteomes" id="UP000396862">
    <property type="component" value="Unassembled WGS sequence"/>
</dbReference>
<dbReference type="EMBL" id="BLAU01000001">
    <property type="protein sequence ID" value="GET19965.1"/>
    <property type="molecule type" value="Genomic_DNA"/>
</dbReference>
<feature type="transmembrane region" description="Helical" evidence="9">
    <location>
        <begin position="7"/>
        <end position="29"/>
    </location>
</feature>
<evidence type="ECO:0000256" key="9">
    <source>
        <dbReference type="SAM" id="Phobius"/>
    </source>
</evidence>
<evidence type="ECO:0000256" key="4">
    <source>
        <dbReference type="ARBA" id="ARBA00022989"/>
    </source>
</evidence>
<feature type="transmembrane region" description="Helical" evidence="9">
    <location>
        <begin position="86"/>
        <end position="105"/>
    </location>
</feature>
<evidence type="ECO:0000256" key="1">
    <source>
        <dbReference type="ARBA" id="ARBA00004651"/>
    </source>
</evidence>
<dbReference type="AlphaFoldDB" id="A0A2P8CK66"/>
<evidence type="ECO:0000313" key="11">
    <source>
        <dbReference type="EMBL" id="GET19965.1"/>
    </source>
</evidence>
<sequence>MRERLTAFLRLFIFWFSYFISARIFFAVYEVSLTRKYAFSEILLAFLHGSRLDLSATGYFLMLNGLLLTLSIISGANVFRKIILGINRFFIVLFALVIVGDAEIYRNWGSHLDSTPLMYLNTPKEMLASTSAGRWILLFTLIFSFAGLWLFLFKKFVSPKVNFLNAVRYTYALPMLLLTGAMILPVRGSLGIAPINTGSVYFSKDLYPNHVAVNSVWNFLYSLKKLRKMNPPYRFMPNEKADSLFHNFYAHQGSTKHLLKTEHPNVVLILLESFTAKMIEPLGGVPGVTPNLNRWCHNGILFDHVYASGDRSAKGIVAVVSGFPAQPTASIIKLPQKTQQLPFISREMKNVGYNCSYYYGGNVDFANMRSYITLAGFDTIVSKKDFPEKDCNSKWGVHDHVMFKRLYDDISKSKEPFFKMLFTLSSHEPFDVPMKTVIKGDDEASKFMNSAYYTDKCLGAFLDSARKSNWWNNTLIVMVADHGHPQPGNSLPTDPLKYHIPLLFTGGALAVTDTVVHTFGSQTDIAATLLHQLSLNANQFRYSKDLLADSTKSFSFFAFNNGFGFLSDSATRVFDNTAKEYVTLKDSTKENDAFGKAYLQVMWNDFLNK</sequence>
<protein>
    <submittedName>
        <fullName evidence="12">Phosphoglycerol transferase MdoB-like AlkP superfamily enzyme</fullName>
    </submittedName>
    <submittedName>
        <fullName evidence="11">Sulfatase</fullName>
    </submittedName>
</protein>
<feature type="transmembrane region" description="Helical" evidence="9">
    <location>
        <begin position="166"/>
        <end position="186"/>
    </location>
</feature>
<reference evidence="11 14" key="2">
    <citation type="submission" date="2019-10" db="EMBL/GenBank/DDBJ databases">
        <title>Prolixibacter strains distinguished by the presence of nitrate reductase genes were adept at nitrate-dependent anaerobic corrosion of metallic iron and carbon steel.</title>
        <authorList>
            <person name="Iino T."/>
            <person name="Shono N."/>
            <person name="Ito K."/>
            <person name="Nakamura R."/>
            <person name="Sueoka K."/>
            <person name="Harayama S."/>
            <person name="Ohkuma M."/>
        </authorList>
    </citation>
    <scope>NUCLEOTIDE SEQUENCE [LARGE SCALE GENOMIC DNA]</scope>
    <source>
        <strain evidence="11 14">MIC1-1</strain>
    </source>
</reference>
<evidence type="ECO:0000313" key="14">
    <source>
        <dbReference type="Proteomes" id="UP000396862"/>
    </source>
</evidence>
<dbReference type="GO" id="GO:0016740">
    <property type="term" value="F:transferase activity"/>
    <property type="evidence" value="ECO:0007669"/>
    <property type="project" value="UniProtKB-KW"/>
</dbReference>
<dbReference type="CDD" id="cd16015">
    <property type="entry name" value="LTA_synthase"/>
    <property type="match status" value="1"/>
</dbReference>
<comment type="subcellular location">
    <subcellularLocation>
        <location evidence="1">Cell membrane</location>
        <topology evidence="1">Multi-pass membrane protein</topology>
    </subcellularLocation>
</comment>
<dbReference type="InterPro" id="IPR012160">
    <property type="entry name" value="LtaS-like"/>
</dbReference>
<dbReference type="GO" id="GO:0046872">
    <property type="term" value="F:metal ion binding"/>
    <property type="evidence" value="ECO:0007669"/>
    <property type="project" value="UniProtKB-KW"/>
</dbReference>
<comment type="caution">
    <text evidence="12">The sequence shown here is derived from an EMBL/GenBank/DDBJ whole genome shotgun (WGS) entry which is preliminary data.</text>
</comment>
<dbReference type="OrthoDB" id="9777768at2"/>
<dbReference type="PIRSF" id="PIRSF005091">
    <property type="entry name" value="Mmb_sulf_HI1246"/>
    <property type="match status" value="1"/>
</dbReference>
<evidence type="ECO:0000313" key="12">
    <source>
        <dbReference type="EMBL" id="PSK85345.1"/>
    </source>
</evidence>